<accession>A0A060XMF9</accession>
<gene>
    <name evidence="1" type="ORF">GSONMT00015198001</name>
</gene>
<protein>
    <submittedName>
        <fullName evidence="1">Uncharacterized protein</fullName>
    </submittedName>
</protein>
<dbReference type="AlphaFoldDB" id="A0A060XMF9"/>
<organism evidence="1 2">
    <name type="scientific">Oncorhynchus mykiss</name>
    <name type="common">Rainbow trout</name>
    <name type="synonym">Salmo gairdneri</name>
    <dbReference type="NCBI Taxonomy" id="8022"/>
    <lineage>
        <taxon>Eukaryota</taxon>
        <taxon>Metazoa</taxon>
        <taxon>Chordata</taxon>
        <taxon>Craniata</taxon>
        <taxon>Vertebrata</taxon>
        <taxon>Euteleostomi</taxon>
        <taxon>Actinopterygii</taxon>
        <taxon>Neopterygii</taxon>
        <taxon>Teleostei</taxon>
        <taxon>Protacanthopterygii</taxon>
        <taxon>Salmoniformes</taxon>
        <taxon>Salmonidae</taxon>
        <taxon>Salmoninae</taxon>
        <taxon>Oncorhynchus</taxon>
    </lineage>
</organism>
<evidence type="ECO:0000313" key="1">
    <source>
        <dbReference type="EMBL" id="CDQ80748.1"/>
    </source>
</evidence>
<name>A0A060XMF9_ONCMY</name>
<dbReference type="STRING" id="8022.A0A060XMF9"/>
<proteinExistence type="predicted"/>
<sequence length="101" mass="11897">MFLQRKSLQRELCEFCHKHRFGAVVAMTISFNERSEPHRQLAVYSSSTLYREEFCRPVNQTPPTRGQHRNKSLSIRSFGRTDPTRTCLLLLLTTSNQETWH</sequence>
<reference evidence="1" key="1">
    <citation type="journal article" date="2014" name="Nat. Commun.">
        <title>The rainbow trout genome provides novel insights into evolution after whole-genome duplication in vertebrates.</title>
        <authorList>
            <person name="Berthelot C."/>
            <person name="Brunet F."/>
            <person name="Chalopin D."/>
            <person name="Juanchich A."/>
            <person name="Bernard M."/>
            <person name="Noel B."/>
            <person name="Bento P."/>
            <person name="Da Silva C."/>
            <person name="Labadie K."/>
            <person name="Alberti A."/>
            <person name="Aury J.M."/>
            <person name="Louis A."/>
            <person name="Dehais P."/>
            <person name="Bardou P."/>
            <person name="Montfort J."/>
            <person name="Klopp C."/>
            <person name="Cabau C."/>
            <person name="Gaspin C."/>
            <person name="Thorgaard G.H."/>
            <person name="Boussaha M."/>
            <person name="Quillet E."/>
            <person name="Guyomard R."/>
            <person name="Galiana D."/>
            <person name="Bobe J."/>
            <person name="Volff J.N."/>
            <person name="Genet C."/>
            <person name="Wincker P."/>
            <person name="Jaillon O."/>
            <person name="Roest Crollius H."/>
            <person name="Guiguen Y."/>
        </authorList>
    </citation>
    <scope>NUCLEOTIDE SEQUENCE [LARGE SCALE GENOMIC DNA]</scope>
</reference>
<dbReference type="PaxDb" id="8022-A0A060XMF9"/>
<reference evidence="1" key="2">
    <citation type="submission" date="2014-03" db="EMBL/GenBank/DDBJ databases">
        <authorList>
            <person name="Genoscope - CEA"/>
        </authorList>
    </citation>
    <scope>NUCLEOTIDE SEQUENCE</scope>
</reference>
<dbReference type="Proteomes" id="UP000193380">
    <property type="component" value="Unassembled WGS sequence"/>
</dbReference>
<evidence type="ECO:0000313" key="2">
    <source>
        <dbReference type="Proteomes" id="UP000193380"/>
    </source>
</evidence>
<dbReference type="EMBL" id="FR905650">
    <property type="protein sequence ID" value="CDQ80748.1"/>
    <property type="molecule type" value="Genomic_DNA"/>
</dbReference>